<dbReference type="InterPro" id="IPR025646">
    <property type="entry name" value="DUF4350"/>
</dbReference>
<name>A0ABT8CT31_9FLAO</name>
<keyword evidence="5" id="KW-1185">Reference proteome</keyword>
<protein>
    <recommendedName>
        <fullName evidence="2">DUF4350 domain-containing protein</fullName>
    </recommendedName>
</protein>
<dbReference type="Pfam" id="PF14258">
    <property type="entry name" value="DUF4350"/>
    <property type="match status" value="1"/>
</dbReference>
<evidence type="ECO:0000313" key="5">
    <source>
        <dbReference type="Proteomes" id="UP001242368"/>
    </source>
</evidence>
<dbReference type="RefSeq" id="WP_290362975.1">
    <property type="nucleotide sequence ID" value="NZ_JAUFQU010000001.1"/>
</dbReference>
<evidence type="ECO:0000259" key="2">
    <source>
        <dbReference type="Pfam" id="PF14258"/>
    </source>
</evidence>
<reference evidence="3" key="3">
    <citation type="submission" date="2023-06" db="EMBL/GenBank/DDBJ databases">
        <authorList>
            <person name="Lucena T."/>
            <person name="Sun Q."/>
        </authorList>
    </citation>
    <scope>NUCLEOTIDE SEQUENCE</scope>
    <source>
        <strain evidence="3">CECT 7184</strain>
    </source>
</reference>
<feature type="transmembrane region" description="Helical" evidence="1">
    <location>
        <begin position="261"/>
        <end position="278"/>
    </location>
</feature>
<evidence type="ECO:0000313" key="3">
    <source>
        <dbReference type="EMBL" id="MDN3706926.1"/>
    </source>
</evidence>
<comment type="caution">
    <text evidence="3">The sequence shown here is derived from an EMBL/GenBank/DDBJ whole genome shotgun (WGS) entry which is preliminary data.</text>
</comment>
<accession>A0ABT8CT31</accession>
<dbReference type="Proteomes" id="UP001242368">
    <property type="component" value="Unassembled WGS sequence"/>
</dbReference>
<keyword evidence="1" id="KW-0812">Transmembrane</keyword>
<dbReference type="EMBL" id="JAUFQU010000014">
    <property type="protein sequence ID" value="MDN3709079.1"/>
    <property type="molecule type" value="Genomic_DNA"/>
</dbReference>
<gene>
    <name evidence="3" type="ORF">QW060_07240</name>
    <name evidence="4" type="ORF">QW060_18650</name>
</gene>
<sequence>MNSTVKYILYFILGFLAIVFIQSLLPKPINWQRSFKTNDKIPFGLYILNKELPTLLSPIAVEKYAKTPYEYFVEEFDTINPKKETWFFVLDQEQIDKASIEKLLKAAAMGNDIFISSMSPPYLLLDSIGLGSRYMYGNTNKDTKFQLLNPYLKKASCSINVPSLEVFTVQDSTGLTILGNSGDEPGFIRKKVGKGAFYLHNSPDVFVNYHLLESNNHLYAEGVLSYINSDKLVWFDPQRNYNEQIDNFPLRFIFKHPSLRWAWYFVIIGFLIFILFNIKRRQRIVPVIPPVQNTSVEFVRTIANLYYQENNHEDLIQKMIVYFLEHTRIRLRIDTSKLDEKFIENYHKKTGKDKQDIKEAVDLIIEYRKTNQPRSEKELNKLYQSIQKISI</sequence>
<proteinExistence type="predicted"/>
<reference evidence="3" key="1">
    <citation type="journal article" date="2014" name="Int. J. Syst. Evol. Microbiol.">
        <title>Complete genome of a new Firmicutes species belonging to the dominant human colonic microbiota ('Ruminococcus bicirculans') reveals two chromosomes and a selective capacity to utilize plant glucans.</title>
        <authorList>
            <consortium name="NISC Comparative Sequencing Program"/>
            <person name="Wegmann U."/>
            <person name="Louis P."/>
            <person name="Goesmann A."/>
            <person name="Henrissat B."/>
            <person name="Duncan S.H."/>
            <person name="Flint H.J."/>
        </authorList>
    </citation>
    <scope>NUCLEOTIDE SEQUENCE</scope>
    <source>
        <strain evidence="3">CECT 7184</strain>
    </source>
</reference>
<keyword evidence="1" id="KW-0472">Membrane</keyword>
<evidence type="ECO:0000313" key="4">
    <source>
        <dbReference type="EMBL" id="MDN3709079.1"/>
    </source>
</evidence>
<feature type="transmembrane region" description="Helical" evidence="1">
    <location>
        <begin position="7"/>
        <end position="25"/>
    </location>
</feature>
<evidence type="ECO:0000256" key="1">
    <source>
        <dbReference type="SAM" id="Phobius"/>
    </source>
</evidence>
<organism evidence="3 5">
    <name type="scientific">Paenimyroides ceti</name>
    <dbReference type="NCBI Taxonomy" id="395087"/>
    <lineage>
        <taxon>Bacteria</taxon>
        <taxon>Pseudomonadati</taxon>
        <taxon>Bacteroidota</taxon>
        <taxon>Flavobacteriia</taxon>
        <taxon>Flavobacteriales</taxon>
        <taxon>Flavobacteriaceae</taxon>
        <taxon>Paenimyroides</taxon>
    </lineage>
</organism>
<keyword evidence="1" id="KW-1133">Transmembrane helix</keyword>
<dbReference type="EMBL" id="JAUFQU010000001">
    <property type="protein sequence ID" value="MDN3706926.1"/>
    <property type="molecule type" value="Genomic_DNA"/>
</dbReference>
<feature type="domain" description="DUF4350" evidence="2">
    <location>
        <begin position="74"/>
        <end position="224"/>
    </location>
</feature>
<reference evidence="5" key="2">
    <citation type="journal article" date="2019" name="Int. J. Syst. Evol. Microbiol.">
        <title>The Global Catalogue of Microorganisms (GCM) 10K type strain sequencing project: providing services to taxonomists for standard genome sequencing and annotation.</title>
        <authorList>
            <consortium name="The Broad Institute Genomics Platform"/>
            <consortium name="The Broad Institute Genome Sequencing Center for Infectious Disease"/>
            <person name="Wu L."/>
            <person name="Ma J."/>
        </authorList>
    </citation>
    <scope>NUCLEOTIDE SEQUENCE [LARGE SCALE GENOMIC DNA]</scope>
    <source>
        <strain evidence="5">CECT 7184</strain>
    </source>
</reference>